<dbReference type="AlphaFoldDB" id="A0A7S3IY03"/>
<evidence type="ECO:0000313" key="1">
    <source>
        <dbReference type="EMBL" id="CAE0334895.1"/>
    </source>
</evidence>
<gene>
    <name evidence="1" type="ORF">SINC0208_LOCUS15534</name>
</gene>
<sequence>MQYTCVLTSEYNLSQYHGRGLGLPKCVDGLFGGPKMTDSEQKDFKMKYKALGSSLSTVRMVTRFGDLIDAIRWFIKRIVGLLKGELKLLEESKLKWVMTIVELCSGFFDNWVFLARIQIVKYRTRWSKTWVDWLSTAFALAFISLCVFEKLLSIYRSSLKQLKKACYSEVLSDSCGGTGVPQEDFDQKKTPKQTLGKLFRDGIIAKKWWFVQKAFDYPVLIYYLREDLISRGQGHALSFVSPWVFLYRYYYDC</sequence>
<protein>
    <submittedName>
        <fullName evidence="1">Uncharacterized protein</fullName>
    </submittedName>
</protein>
<accession>A0A7S3IY03</accession>
<dbReference type="EMBL" id="HBIH01038491">
    <property type="protein sequence ID" value="CAE0334895.1"/>
    <property type="molecule type" value="Transcribed_RNA"/>
</dbReference>
<organism evidence="1">
    <name type="scientific">Strombidium inclinatum</name>
    <dbReference type="NCBI Taxonomy" id="197538"/>
    <lineage>
        <taxon>Eukaryota</taxon>
        <taxon>Sar</taxon>
        <taxon>Alveolata</taxon>
        <taxon>Ciliophora</taxon>
        <taxon>Intramacronucleata</taxon>
        <taxon>Spirotrichea</taxon>
        <taxon>Oligotrichia</taxon>
        <taxon>Strombidiidae</taxon>
        <taxon>Strombidium</taxon>
    </lineage>
</organism>
<reference evidence="1" key="1">
    <citation type="submission" date="2021-01" db="EMBL/GenBank/DDBJ databases">
        <authorList>
            <person name="Corre E."/>
            <person name="Pelletier E."/>
            <person name="Niang G."/>
            <person name="Scheremetjew M."/>
            <person name="Finn R."/>
            <person name="Kale V."/>
            <person name="Holt S."/>
            <person name="Cochrane G."/>
            <person name="Meng A."/>
            <person name="Brown T."/>
            <person name="Cohen L."/>
        </authorList>
    </citation>
    <scope>NUCLEOTIDE SEQUENCE</scope>
    <source>
        <strain evidence="1">S3</strain>
    </source>
</reference>
<proteinExistence type="predicted"/>
<name>A0A7S3IY03_9SPIT</name>